<reference evidence="1 2" key="1">
    <citation type="submission" date="2018-04" db="EMBL/GenBank/DDBJ databases">
        <title>Genomic Encyclopedia of Type Strains, Phase IV (KMG-IV): sequencing the most valuable type-strain genomes for metagenomic binning, comparative biology and taxonomic classification.</title>
        <authorList>
            <person name="Goeker M."/>
        </authorList>
    </citation>
    <scope>NUCLEOTIDE SEQUENCE [LARGE SCALE GENOMIC DNA]</scope>
    <source>
        <strain evidence="1 2">DSM 100231</strain>
    </source>
</reference>
<dbReference type="Proteomes" id="UP000245466">
    <property type="component" value="Unassembled WGS sequence"/>
</dbReference>
<dbReference type="EMBL" id="QEKI01000010">
    <property type="protein sequence ID" value="PVY39649.1"/>
    <property type="molecule type" value="Genomic_DNA"/>
</dbReference>
<dbReference type="AlphaFoldDB" id="A0A2U1AT89"/>
<accession>A0A2U1AT89</accession>
<organism evidence="1 2">
    <name type="scientific">Pontibacter virosus</name>
    <dbReference type="NCBI Taxonomy" id="1765052"/>
    <lineage>
        <taxon>Bacteria</taxon>
        <taxon>Pseudomonadati</taxon>
        <taxon>Bacteroidota</taxon>
        <taxon>Cytophagia</taxon>
        <taxon>Cytophagales</taxon>
        <taxon>Hymenobacteraceae</taxon>
        <taxon>Pontibacter</taxon>
    </lineage>
</organism>
<comment type="caution">
    <text evidence="1">The sequence shown here is derived from an EMBL/GenBank/DDBJ whole genome shotgun (WGS) entry which is preliminary data.</text>
</comment>
<gene>
    <name evidence="1" type="ORF">C8E01_11038</name>
</gene>
<evidence type="ECO:0000313" key="1">
    <source>
        <dbReference type="EMBL" id="PVY39649.1"/>
    </source>
</evidence>
<dbReference type="OrthoDB" id="853792at2"/>
<evidence type="ECO:0000313" key="2">
    <source>
        <dbReference type="Proteomes" id="UP000245466"/>
    </source>
</evidence>
<name>A0A2U1AT89_9BACT</name>
<keyword evidence="2" id="KW-1185">Reference proteome</keyword>
<proteinExistence type="predicted"/>
<dbReference type="RefSeq" id="WP_116544174.1">
    <property type="nucleotide sequence ID" value="NZ_QEKI01000010.1"/>
</dbReference>
<protein>
    <submittedName>
        <fullName evidence="1">Uncharacterized protein</fullName>
    </submittedName>
</protein>
<sequence length="63" mass="7594">MIYNGDKKKEEELAVRHRILSDEQEAVLDLYIQHIDNVFEEMKLSEKLQVEIETQHLKRILSR</sequence>